<feature type="transmembrane region" description="Helical" evidence="9">
    <location>
        <begin position="113"/>
        <end position="134"/>
    </location>
</feature>
<dbReference type="PANTHER" id="PTHR33908:SF3">
    <property type="entry name" value="UNDECAPRENYL PHOSPHATE-ALPHA-4-AMINO-4-DEOXY-L-ARABINOSE ARABINOSYL TRANSFERASE"/>
    <property type="match status" value="1"/>
</dbReference>
<dbReference type="PANTHER" id="PTHR33908">
    <property type="entry name" value="MANNOSYLTRANSFERASE YKCB-RELATED"/>
    <property type="match status" value="1"/>
</dbReference>
<comment type="subcellular location">
    <subcellularLocation>
        <location evidence="1">Cell membrane</location>
        <topology evidence="1">Multi-pass membrane protein</topology>
    </subcellularLocation>
</comment>
<feature type="transmembrane region" description="Helical" evidence="9">
    <location>
        <begin position="35"/>
        <end position="55"/>
    </location>
</feature>
<feature type="transmembrane region" description="Helical" evidence="9">
    <location>
        <begin position="266"/>
        <end position="285"/>
    </location>
</feature>
<evidence type="ECO:0000256" key="6">
    <source>
        <dbReference type="ARBA" id="ARBA00022989"/>
    </source>
</evidence>
<feature type="transmembrane region" description="Helical" evidence="9">
    <location>
        <begin position="166"/>
        <end position="184"/>
    </location>
</feature>
<evidence type="ECO:0000256" key="7">
    <source>
        <dbReference type="ARBA" id="ARBA00023136"/>
    </source>
</evidence>
<keyword evidence="7 9" id="KW-0472">Membrane</keyword>
<keyword evidence="2" id="KW-1003">Cell membrane</keyword>
<dbReference type="InterPro" id="IPR050297">
    <property type="entry name" value="LipidA_mod_glycosyltrf_83"/>
</dbReference>
<dbReference type="AlphaFoldDB" id="A0A160T238"/>
<dbReference type="GO" id="GO:0005886">
    <property type="term" value="C:plasma membrane"/>
    <property type="evidence" value="ECO:0007669"/>
    <property type="project" value="UniProtKB-SubCell"/>
</dbReference>
<dbReference type="RefSeq" id="WP_095043155.1">
    <property type="nucleotide sequence ID" value="NZ_LN890655.1"/>
</dbReference>
<protein>
    <submittedName>
        <fullName evidence="10">Uncharacterized protein</fullName>
    </submittedName>
</protein>
<feature type="transmembrane region" description="Helical" evidence="9">
    <location>
        <begin position="437"/>
        <end position="455"/>
    </location>
</feature>
<evidence type="ECO:0000256" key="2">
    <source>
        <dbReference type="ARBA" id="ARBA00022475"/>
    </source>
</evidence>
<keyword evidence="11" id="KW-1185">Reference proteome</keyword>
<dbReference type="GO" id="GO:0016763">
    <property type="term" value="F:pentosyltransferase activity"/>
    <property type="evidence" value="ECO:0007669"/>
    <property type="project" value="TreeGrafter"/>
</dbReference>
<reference evidence="10" key="1">
    <citation type="submission" date="2016-01" db="EMBL/GenBank/DDBJ databases">
        <authorList>
            <person name="Mcilroy J.S."/>
            <person name="Karst M S."/>
            <person name="Albertsen M."/>
        </authorList>
    </citation>
    <scope>NUCLEOTIDE SEQUENCE</scope>
    <source>
        <strain evidence="10">Cfx-K</strain>
    </source>
</reference>
<proteinExistence type="predicted"/>
<feature type="transmembrane region" description="Helical" evidence="9">
    <location>
        <begin position="216"/>
        <end position="235"/>
    </location>
</feature>
<feature type="transmembrane region" description="Helical" evidence="9">
    <location>
        <begin position="140"/>
        <end position="159"/>
    </location>
</feature>
<dbReference type="KEGG" id="pbf:CFX0092_A1826"/>
<keyword evidence="3" id="KW-0328">Glycosyltransferase</keyword>
<name>A0A160T238_9CHLR</name>
<feature type="transmembrane region" description="Helical" evidence="9">
    <location>
        <begin position="346"/>
        <end position="363"/>
    </location>
</feature>
<dbReference type="GO" id="GO:0009103">
    <property type="term" value="P:lipopolysaccharide biosynthetic process"/>
    <property type="evidence" value="ECO:0007669"/>
    <property type="project" value="UniProtKB-ARBA"/>
</dbReference>
<dbReference type="Proteomes" id="UP000215027">
    <property type="component" value="Chromosome I"/>
</dbReference>
<organism evidence="10 11">
    <name type="scientific">Candidatus Promineifilum breve</name>
    <dbReference type="NCBI Taxonomy" id="1806508"/>
    <lineage>
        <taxon>Bacteria</taxon>
        <taxon>Bacillati</taxon>
        <taxon>Chloroflexota</taxon>
        <taxon>Ardenticatenia</taxon>
        <taxon>Candidatus Promineifilales</taxon>
        <taxon>Candidatus Promineifilaceae</taxon>
        <taxon>Candidatus Promineifilum</taxon>
    </lineage>
</organism>
<keyword evidence="4" id="KW-0808">Transferase</keyword>
<gene>
    <name evidence="10" type="ORF">CFX0092_A1826</name>
</gene>
<evidence type="ECO:0000313" key="11">
    <source>
        <dbReference type="Proteomes" id="UP000215027"/>
    </source>
</evidence>
<evidence type="ECO:0000256" key="1">
    <source>
        <dbReference type="ARBA" id="ARBA00004651"/>
    </source>
</evidence>
<feature type="transmembrane region" description="Helical" evidence="9">
    <location>
        <begin position="370"/>
        <end position="389"/>
    </location>
</feature>
<accession>A0A160T238</accession>
<feature type="compositionally biased region" description="Low complexity" evidence="8">
    <location>
        <begin position="12"/>
        <end position="23"/>
    </location>
</feature>
<sequence>MGGEGQVAGGDSTTTAASLTTPAPLHPRSPAPPAVGGRWSPIVLILLVAFALRVWNLTGIPPGLTHDEANHGREAIGILNGVLLYFFPLNYGSEPIYSYTVALFMAALGRGLLALRLVNVVFSTAAIALTYAWAAPRLGRAVALLGAALMAVSFWPLAAGREALRAGMLPFFMALAVVAFWRLLEVSGAGEQGGRGAGEKERSPLLPRSPAPLLPFPPAPLLFFAISLALTLHVYLAARVSWLVFPAFLGYLALVHRAAFRRVWRPVVGGLLLAGLLVAPLFLYLRAHPEMQTRLDMLDRPLQGLAAGDLGPLLLNVRDALLAFVWPGFGDQFLAYNIPGRPVFDVVSAVFFVIGLLVCLWRWRRTAHAFLLLWFAAGILPSLITGPTANTTRNAAALPAVYLIVAVGGVAVLDVIKRRGAGGQGSRGALSFPPAPPLPRSPALLAIALVLWVAFTSGRDYFVRWGDSAEVRGAYQHTLVTGLGHMTANYPTADPVLFSTVYPGPAHDSSIALVLAADYPAVAETARWVDARRALVIPPQRMLAYIPYSTPPHPAFIPVLEAIETVDLRPDDLDPRFTLYWIDGATAAAALTGDPLPQPVDFNGAIELTAARWLQEGVRPGDTAELLTVWRVLDPARAGPVVPPSFTTDAVLFAHVLDGAGGILAQHDGLDAPSWAWRAGDVVLQVQPVVVPASAAPGDYAAVVGVYDRTSGARLLTPGGDTAVVPPLVVLSP</sequence>
<evidence type="ECO:0000256" key="4">
    <source>
        <dbReference type="ARBA" id="ARBA00022679"/>
    </source>
</evidence>
<evidence type="ECO:0000256" key="8">
    <source>
        <dbReference type="SAM" id="MobiDB-lite"/>
    </source>
</evidence>
<feature type="region of interest" description="Disordered" evidence="8">
    <location>
        <begin position="1"/>
        <end position="32"/>
    </location>
</feature>
<keyword evidence="6 9" id="KW-1133">Transmembrane helix</keyword>
<evidence type="ECO:0000313" key="10">
    <source>
        <dbReference type="EMBL" id="CUS03704.2"/>
    </source>
</evidence>
<evidence type="ECO:0000256" key="9">
    <source>
        <dbReference type="SAM" id="Phobius"/>
    </source>
</evidence>
<keyword evidence="5 9" id="KW-0812">Transmembrane</keyword>
<evidence type="ECO:0000256" key="5">
    <source>
        <dbReference type="ARBA" id="ARBA00022692"/>
    </source>
</evidence>
<dbReference type="GO" id="GO:0010041">
    <property type="term" value="P:response to iron(III) ion"/>
    <property type="evidence" value="ECO:0007669"/>
    <property type="project" value="TreeGrafter"/>
</dbReference>
<evidence type="ECO:0000256" key="3">
    <source>
        <dbReference type="ARBA" id="ARBA00022676"/>
    </source>
</evidence>
<dbReference type="EMBL" id="LN890655">
    <property type="protein sequence ID" value="CUS03704.2"/>
    <property type="molecule type" value="Genomic_DNA"/>
</dbReference>
<feature type="transmembrane region" description="Helical" evidence="9">
    <location>
        <begin position="395"/>
        <end position="416"/>
    </location>
</feature>